<feature type="compositionally biased region" description="Basic residues" evidence="1">
    <location>
        <begin position="64"/>
        <end position="73"/>
    </location>
</feature>
<evidence type="ECO:0000313" key="3">
    <source>
        <dbReference type="Proteomes" id="UP001558652"/>
    </source>
</evidence>
<feature type="region of interest" description="Disordered" evidence="1">
    <location>
        <begin position="64"/>
        <end position="85"/>
    </location>
</feature>
<proteinExistence type="predicted"/>
<keyword evidence="3" id="KW-1185">Reference proteome</keyword>
<evidence type="ECO:0000313" key="2">
    <source>
        <dbReference type="EMBL" id="KAL1122349.1"/>
    </source>
</evidence>
<accession>A0ABD0Y5Q1</accession>
<feature type="region of interest" description="Disordered" evidence="1">
    <location>
        <begin position="207"/>
        <end position="254"/>
    </location>
</feature>
<name>A0ABD0Y5Q1_9HEMI</name>
<comment type="caution">
    <text evidence="2">The sequence shown here is derived from an EMBL/GenBank/DDBJ whole genome shotgun (WGS) entry which is preliminary data.</text>
</comment>
<feature type="compositionally biased region" description="Low complexity" evidence="1">
    <location>
        <begin position="1"/>
        <end position="12"/>
    </location>
</feature>
<reference evidence="2 3" key="1">
    <citation type="submission" date="2024-07" db="EMBL/GenBank/DDBJ databases">
        <title>Chromosome-level genome assembly of the water stick insect Ranatra chinensis (Heteroptera: Nepidae).</title>
        <authorList>
            <person name="Liu X."/>
        </authorList>
    </citation>
    <scope>NUCLEOTIDE SEQUENCE [LARGE SCALE GENOMIC DNA]</scope>
    <source>
        <strain evidence="2">Cailab_2021Rc</strain>
        <tissue evidence="2">Muscle</tissue>
    </source>
</reference>
<evidence type="ECO:0000256" key="1">
    <source>
        <dbReference type="SAM" id="MobiDB-lite"/>
    </source>
</evidence>
<dbReference type="EMBL" id="JBFDAA010000014">
    <property type="protein sequence ID" value="KAL1122349.1"/>
    <property type="molecule type" value="Genomic_DNA"/>
</dbReference>
<dbReference type="Proteomes" id="UP001558652">
    <property type="component" value="Unassembled WGS sequence"/>
</dbReference>
<gene>
    <name evidence="2" type="ORF">AAG570_003754</name>
</gene>
<protein>
    <submittedName>
        <fullName evidence="2">Uncharacterized protein</fullName>
    </submittedName>
</protein>
<organism evidence="2 3">
    <name type="scientific">Ranatra chinensis</name>
    <dbReference type="NCBI Taxonomy" id="642074"/>
    <lineage>
        <taxon>Eukaryota</taxon>
        <taxon>Metazoa</taxon>
        <taxon>Ecdysozoa</taxon>
        <taxon>Arthropoda</taxon>
        <taxon>Hexapoda</taxon>
        <taxon>Insecta</taxon>
        <taxon>Pterygota</taxon>
        <taxon>Neoptera</taxon>
        <taxon>Paraneoptera</taxon>
        <taxon>Hemiptera</taxon>
        <taxon>Heteroptera</taxon>
        <taxon>Panheteroptera</taxon>
        <taxon>Nepomorpha</taxon>
        <taxon>Nepidae</taxon>
        <taxon>Ranatrinae</taxon>
        <taxon>Ranatra</taxon>
    </lineage>
</organism>
<dbReference type="AlphaFoldDB" id="A0ABD0Y5Q1"/>
<feature type="region of interest" description="Disordered" evidence="1">
    <location>
        <begin position="1"/>
        <end position="29"/>
    </location>
</feature>
<sequence>MIRRSLSSGSSRDGCHISDTTGVRGQDREHTHLSKIISAIVRLPASMIGGQRYGAMFVRARRIGTRKDRGRQHKSNDGEASLSPGIRDSSLAKPIGVRLTGLACDSSCRSTLKMASERPNYGNIRPELQLFLTLRFSSESHFSTVSSSLGKRFPPKNSFSEKVMSFLKLTMDLLTQSEELDDRTNLASAVGDKLACCDDISQLTDAVPAPKNRDQSQKLLPGVIPLQPSRGGSQNVGVPPDNPDNGPAQKRSPK</sequence>